<evidence type="ECO:0000256" key="1">
    <source>
        <dbReference type="SAM" id="MobiDB-lite"/>
    </source>
</evidence>
<dbReference type="STRING" id="79200.A0A164UNN0"/>
<feature type="compositionally biased region" description="Basic residues" evidence="1">
    <location>
        <begin position="52"/>
        <end position="71"/>
    </location>
</feature>
<gene>
    <name evidence="3" type="ORF">DCAR_026213</name>
    <name evidence="4" type="ORF">DCAR_0730095</name>
</gene>
<sequence>MEGRGGCCLARYNDMSEVDRIMLKYRPIAPKPVGVSGGGAGGSVPDISGTTRPKRRYVKNGNKRVGTGRRKVSPEKSSSGGSSSSGETVVTLPLLPETPVKGKNSPIWLSFDRGDMGHVAFTERPARLVESCVTVESVMDTWLDRYGLGRTDEEKVMTLENDTCPGFVSDGYNSVRWTNKAYREMNGGDSTRVWLVMKDLVVLPLMSEAFTCRVRVVTCRNDGGSPCAMTVPCDVWRMDNGGFAWRLDINAALCLGR</sequence>
<keyword evidence="5" id="KW-1185">Reference proteome</keyword>
<evidence type="ECO:0000313" key="4">
    <source>
        <dbReference type="EMBL" id="WOH10626.1"/>
    </source>
</evidence>
<evidence type="ECO:0000313" key="5">
    <source>
        <dbReference type="Proteomes" id="UP000077755"/>
    </source>
</evidence>
<feature type="domain" description="DUF7950" evidence="2">
    <location>
        <begin position="129"/>
        <end position="254"/>
    </location>
</feature>
<evidence type="ECO:0000313" key="3">
    <source>
        <dbReference type="EMBL" id="KZM89138.1"/>
    </source>
</evidence>
<feature type="compositionally biased region" description="Low complexity" evidence="1">
    <location>
        <begin position="77"/>
        <end position="86"/>
    </location>
</feature>
<evidence type="ECO:0000259" key="2">
    <source>
        <dbReference type="Pfam" id="PF25821"/>
    </source>
</evidence>
<dbReference type="Gramene" id="KZM89138">
    <property type="protein sequence ID" value="KZM89138"/>
    <property type="gene ID" value="DCAR_026213"/>
</dbReference>
<reference evidence="3" key="1">
    <citation type="journal article" date="2016" name="Nat. Genet.">
        <title>A high-quality carrot genome assembly provides new insights into carotenoid accumulation and asterid genome evolution.</title>
        <authorList>
            <person name="Iorizzo M."/>
            <person name="Ellison S."/>
            <person name="Senalik D."/>
            <person name="Zeng P."/>
            <person name="Satapoomin P."/>
            <person name="Huang J."/>
            <person name="Bowman M."/>
            <person name="Iovene M."/>
            <person name="Sanseverino W."/>
            <person name="Cavagnaro P."/>
            <person name="Yildiz M."/>
            <person name="Macko-Podgorni A."/>
            <person name="Moranska E."/>
            <person name="Grzebelus E."/>
            <person name="Grzebelus D."/>
            <person name="Ashrafi H."/>
            <person name="Zheng Z."/>
            <person name="Cheng S."/>
            <person name="Spooner D."/>
            <person name="Van Deynze A."/>
            <person name="Simon P."/>
        </authorList>
    </citation>
    <scope>NUCLEOTIDE SEQUENCE [LARGE SCALE GENOMIC DNA]</scope>
    <source>
        <tissue evidence="3">Leaf</tissue>
    </source>
</reference>
<feature type="region of interest" description="Disordered" evidence="1">
    <location>
        <begin position="33"/>
        <end position="90"/>
    </location>
</feature>
<organism evidence="3">
    <name type="scientific">Daucus carota subsp. sativus</name>
    <name type="common">Carrot</name>
    <dbReference type="NCBI Taxonomy" id="79200"/>
    <lineage>
        <taxon>Eukaryota</taxon>
        <taxon>Viridiplantae</taxon>
        <taxon>Streptophyta</taxon>
        <taxon>Embryophyta</taxon>
        <taxon>Tracheophyta</taxon>
        <taxon>Spermatophyta</taxon>
        <taxon>Magnoliopsida</taxon>
        <taxon>eudicotyledons</taxon>
        <taxon>Gunneridae</taxon>
        <taxon>Pentapetalae</taxon>
        <taxon>asterids</taxon>
        <taxon>campanulids</taxon>
        <taxon>Apiales</taxon>
        <taxon>Apiaceae</taxon>
        <taxon>Apioideae</taxon>
        <taxon>Scandiceae</taxon>
        <taxon>Daucinae</taxon>
        <taxon>Daucus</taxon>
        <taxon>Daucus sect. Daucus</taxon>
    </lineage>
</organism>
<dbReference type="Proteomes" id="UP000077755">
    <property type="component" value="Chromosome 7"/>
</dbReference>
<dbReference type="OrthoDB" id="1898295at2759"/>
<dbReference type="PANTHER" id="PTHR33595">
    <property type="entry name" value="VON WILLEBRAND FACTOR A DOMAIN PROTEIN"/>
    <property type="match status" value="1"/>
</dbReference>
<proteinExistence type="predicted"/>
<dbReference type="EMBL" id="CP093349">
    <property type="protein sequence ID" value="WOH10626.1"/>
    <property type="molecule type" value="Genomic_DNA"/>
</dbReference>
<dbReference type="AlphaFoldDB" id="A0A164UNN0"/>
<dbReference type="PANTHER" id="PTHR33595:SF7">
    <property type="entry name" value="OS12G0242500 PROTEIN"/>
    <property type="match status" value="1"/>
</dbReference>
<dbReference type="KEGG" id="dcr:108193727"/>
<dbReference type="EMBL" id="LNRQ01000007">
    <property type="protein sequence ID" value="KZM89138.1"/>
    <property type="molecule type" value="Genomic_DNA"/>
</dbReference>
<dbReference type="OMA" id="LWLSFNG"/>
<name>A0A164UNN0_DAUCS</name>
<reference evidence="4" key="2">
    <citation type="submission" date="2022-03" db="EMBL/GenBank/DDBJ databases">
        <title>Draft title - Genomic analysis of global carrot germplasm unveils the trajectory of domestication and the origin of high carotenoid orange carrot.</title>
        <authorList>
            <person name="Iorizzo M."/>
            <person name="Ellison S."/>
            <person name="Senalik D."/>
            <person name="Macko-Podgorni A."/>
            <person name="Grzebelus D."/>
            <person name="Bostan H."/>
            <person name="Rolling W."/>
            <person name="Curaba J."/>
            <person name="Simon P."/>
        </authorList>
    </citation>
    <scope>NUCLEOTIDE SEQUENCE</scope>
    <source>
        <tissue evidence="4">Leaf</tissue>
    </source>
</reference>
<accession>A0A164UNN0</accession>
<dbReference type="Pfam" id="PF25821">
    <property type="entry name" value="DUF7950"/>
    <property type="match status" value="1"/>
</dbReference>
<protein>
    <recommendedName>
        <fullName evidence="2">DUF7950 domain-containing protein</fullName>
    </recommendedName>
</protein>
<dbReference type="InterPro" id="IPR057710">
    <property type="entry name" value="DUF7950"/>
</dbReference>